<proteinExistence type="predicted"/>
<evidence type="ECO:0000313" key="1">
    <source>
        <dbReference type="EMBL" id="EMI53597.1"/>
    </source>
</evidence>
<dbReference type="EMBL" id="ANOH01000341">
    <property type="protein sequence ID" value="EMI53597.1"/>
    <property type="molecule type" value="Genomic_DNA"/>
</dbReference>
<dbReference type="Proteomes" id="UP000011885">
    <property type="component" value="Unassembled WGS sequence"/>
</dbReference>
<organism evidence="1 2">
    <name type="scientific">Rhodopirellula sallentina SM41</name>
    <dbReference type="NCBI Taxonomy" id="1263870"/>
    <lineage>
        <taxon>Bacteria</taxon>
        <taxon>Pseudomonadati</taxon>
        <taxon>Planctomycetota</taxon>
        <taxon>Planctomycetia</taxon>
        <taxon>Pirellulales</taxon>
        <taxon>Pirellulaceae</taxon>
        <taxon>Rhodopirellula</taxon>
    </lineage>
</organism>
<reference evidence="1 2" key="1">
    <citation type="journal article" date="2013" name="Mar. Genomics">
        <title>Expression of sulfatases in Rhodopirellula baltica and the diversity of sulfatases in the genus Rhodopirellula.</title>
        <authorList>
            <person name="Wegner C.E."/>
            <person name="Richter-Heitmann T."/>
            <person name="Klindworth A."/>
            <person name="Klockow C."/>
            <person name="Richter M."/>
            <person name="Achstetter T."/>
            <person name="Glockner F.O."/>
            <person name="Harder J."/>
        </authorList>
    </citation>
    <scope>NUCLEOTIDE SEQUENCE [LARGE SCALE GENOMIC DNA]</scope>
    <source>
        <strain evidence="1 2">SM41</strain>
    </source>
</reference>
<sequence>MNSLPRYCISPIDSELYPVDIQRVHHPSDAVRSPIHSSSVVG</sequence>
<name>M5TWL0_9BACT</name>
<gene>
    <name evidence="1" type="ORF">RSSM_04937</name>
</gene>
<accession>M5TWL0</accession>
<comment type="caution">
    <text evidence="1">The sequence shown here is derived from an EMBL/GenBank/DDBJ whole genome shotgun (WGS) entry which is preliminary data.</text>
</comment>
<dbReference type="AlphaFoldDB" id="M5TWL0"/>
<evidence type="ECO:0000313" key="2">
    <source>
        <dbReference type="Proteomes" id="UP000011885"/>
    </source>
</evidence>
<dbReference type="PATRIC" id="fig|1263870.3.peg.5223"/>
<protein>
    <submittedName>
        <fullName evidence="1">Uncharacterized protein</fullName>
    </submittedName>
</protein>
<keyword evidence="2" id="KW-1185">Reference proteome</keyword>